<dbReference type="PANTHER" id="PTHR12143:SF39">
    <property type="entry name" value="SECRETED PROTEIN"/>
    <property type="match status" value="1"/>
</dbReference>
<dbReference type="Proteomes" id="UP000503278">
    <property type="component" value="Chromosome"/>
</dbReference>
<dbReference type="InterPro" id="IPR041371">
    <property type="entry name" value="GH92_N"/>
</dbReference>
<evidence type="ECO:0000256" key="2">
    <source>
        <dbReference type="ARBA" id="ARBA00011245"/>
    </source>
</evidence>
<dbReference type="GO" id="GO:0000224">
    <property type="term" value="F:peptide-N4-(N-acetyl-beta-glucosaminyl)asparagine amidase activity"/>
    <property type="evidence" value="ECO:0007669"/>
    <property type="project" value="TreeGrafter"/>
</dbReference>
<dbReference type="AlphaFoldDB" id="A0A7L5E1D1"/>
<keyword evidence="4" id="KW-0812">Transmembrane</keyword>
<accession>A0A7L5E1D1</accession>
<feature type="domain" description="Glycosyl hydrolase family 92" evidence="5">
    <location>
        <begin position="258"/>
        <end position="573"/>
    </location>
</feature>
<dbReference type="GO" id="GO:0030246">
    <property type="term" value="F:carbohydrate binding"/>
    <property type="evidence" value="ECO:0007669"/>
    <property type="project" value="InterPro"/>
</dbReference>
<comment type="cofactor">
    <cofactor evidence="1">
        <name>Ca(2+)</name>
        <dbReference type="ChEBI" id="CHEBI:29108"/>
    </cofactor>
</comment>
<evidence type="ECO:0000256" key="4">
    <source>
        <dbReference type="SAM" id="Phobius"/>
    </source>
</evidence>
<gene>
    <name evidence="7" type="ORF">HH214_13660</name>
</gene>
<dbReference type="InterPro" id="IPR012939">
    <property type="entry name" value="Glyco_hydro_92"/>
</dbReference>
<organism evidence="7 8">
    <name type="scientific">Mucilaginibacter robiniae</name>
    <dbReference type="NCBI Taxonomy" id="2728022"/>
    <lineage>
        <taxon>Bacteria</taxon>
        <taxon>Pseudomonadati</taxon>
        <taxon>Bacteroidota</taxon>
        <taxon>Sphingobacteriia</taxon>
        <taxon>Sphingobacteriales</taxon>
        <taxon>Sphingobacteriaceae</taxon>
        <taxon>Mucilaginibacter</taxon>
    </lineage>
</organism>
<sequence length="706" mass="80021">MKHYYNSTLTRSYYCCTAIFLFLVSICSFSWAQQLVRSSGNELADEVNVFLGSSGDHGQMSPAASYPFSMLSIGPQTYPNLHMGYEHKAKTFLGFTHNRFEGVGCQGSGGNILIKPFLVDDSLASALTKSTESAAPGYYQVGFSNGIKVNIAVCQNAGIEQYSFPAGHKPGFLINLSHTLANRFVAEEHQLKGNELCGWIDSRTTCNVGTYRIYYSLKFDQPVQFTPSAEHILTVTFPQQVQQAQIRIALSSVDVAHAEAALSTRSYEQLKAQSQQGWNQVLNRVQVKGNSEREKLFYSLLYRTVQSPYVISEPDGSYRATDGSLQHTTAAAYNGWAIWDNYRTQLPLLSILYPERYKAMTNSIADLYHFGKKDYATQHEPSNTVRTEHAIVVLLDAYRKGYPVDWNKITDSLVADVNRLDFSHPDKALESSYDTWALSQILRITGKSALSKQYLQKASAYKDYWNKDFKDLTKRDVDQVSARGLYQGTIWQYRWFVPFDAKGLIALIGGEQAYLQQLNQFFDNDYYNHANEPDIQAPLMYNFTSHPWQSQALMHKYAVDTVVQYYFNDNSRGIDPFVDVIYKNQPDTYIRTMDDDAGAMSAWYVFAACGFSPACVGWPVYYLNAPLFKEVSINLPANKHFIVRVNNYTDHGRYIQSATLNGKPLNRNWITHQEIMQGGTLTITASDQPDKTWGTVNQWITDINKR</sequence>
<evidence type="ECO:0000259" key="5">
    <source>
        <dbReference type="Pfam" id="PF07971"/>
    </source>
</evidence>
<reference evidence="7 8" key="1">
    <citation type="submission" date="2020-04" db="EMBL/GenBank/DDBJ databases">
        <title>Genome sequencing of novel species.</title>
        <authorList>
            <person name="Heo J."/>
            <person name="Kim S.-J."/>
            <person name="Kim J.-S."/>
            <person name="Hong S.-B."/>
            <person name="Kwon S.-W."/>
        </authorList>
    </citation>
    <scope>NUCLEOTIDE SEQUENCE [LARGE SCALE GENOMIC DNA]</scope>
    <source>
        <strain evidence="7 8">F39-2</strain>
    </source>
</reference>
<dbReference type="KEGG" id="mrob:HH214_13660"/>
<dbReference type="EMBL" id="CP051682">
    <property type="protein sequence ID" value="QJD96841.1"/>
    <property type="molecule type" value="Genomic_DNA"/>
</dbReference>
<keyword evidence="7" id="KW-0378">Hydrolase</keyword>
<comment type="subunit">
    <text evidence="2">Monomer.</text>
</comment>
<dbReference type="GO" id="GO:0005829">
    <property type="term" value="C:cytosol"/>
    <property type="evidence" value="ECO:0007669"/>
    <property type="project" value="TreeGrafter"/>
</dbReference>
<protein>
    <submittedName>
        <fullName evidence="7">Glycoside hydrolase family 92 protein</fullName>
    </submittedName>
</protein>
<keyword evidence="4" id="KW-0472">Membrane</keyword>
<dbReference type="SUPFAM" id="SSF48208">
    <property type="entry name" value="Six-hairpin glycosidases"/>
    <property type="match status" value="1"/>
</dbReference>
<evidence type="ECO:0000259" key="6">
    <source>
        <dbReference type="Pfam" id="PF17678"/>
    </source>
</evidence>
<feature type="domain" description="Glycosyl hydrolase family 92 N-terminal" evidence="6">
    <location>
        <begin position="47"/>
        <end position="225"/>
    </location>
</feature>
<dbReference type="Gene3D" id="1.20.1610.10">
    <property type="entry name" value="alpha-1,2-mannosidases domains"/>
    <property type="match status" value="1"/>
</dbReference>
<dbReference type="Gene3D" id="3.30.2080.10">
    <property type="entry name" value="GH92 mannosidase domain"/>
    <property type="match status" value="1"/>
</dbReference>
<feature type="transmembrane region" description="Helical" evidence="4">
    <location>
        <begin position="12"/>
        <end position="32"/>
    </location>
</feature>
<dbReference type="GO" id="GO:0005975">
    <property type="term" value="P:carbohydrate metabolic process"/>
    <property type="evidence" value="ECO:0007669"/>
    <property type="project" value="InterPro"/>
</dbReference>
<dbReference type="Gene3D" id="1.20.1050.60">
    <property type="entry name" value="alpha-1,2-mannosidase"/>
    <property type="match status" value="1"/>
</dbReference>
<dbReference type="Pfam" id="PF07971">
    <property type="entry name" value="Glyco_hydro_92"/>
    <property type="match status" value="2"/>
</dbReference>
<dbReference type="InterPro" id="IPR008928">
    <property type="entry name" value="6-hairpin_glycosidase_sf"/>
</dbReference>
<dbReference type="GO" id="GO:0006516">
    <property type="term" value="P:glycoprotein catabolic process"/>
    <property type="evidence" value="ECO:0007669"/>
    <property type="project" value="TreeGrafter"/>
</dbReference>
<keyword evidence="3" id="KW-0106">Calcium</keyword>
<evidence type="ECO:0000313" key="7">
    <source>
        <dbReference type="EMBL" id="QJD96841.1"/>
    </source>
</evidence>
<keyword evidence="4" id="KW-1133">Transmembrane helix</keyword>
<dbReference type="PANTHER" id="PTHR12143">
    <property type="entry name" value="PEPTIDE N-GLYCANASE PNGASE -RELATED"/>
    <property type="match status" value="1"/>
</dbReference>
<name>A0A7L5E1D1_9SPHI</name>
<dbReference type="Gene3D" id="2.70.98.10">
    <property type="match status" value="1"/>
</dbReference>
<evidence type="ECO:0000256" key="1">
    <source>
        <dbReference type="ARBA" id="ARBA00001913"/>
    </source>
</evidence>
<evidence type="ECO:0000313" key="8">
    <source>
        <dbReference type="Proteomes" id="UP000503278"/>
    </source>
</evidence>
<evidence type="ECO:0000256" key="3">
    <source>
        <dbReference type="ARBA" id="ARBA00022837"/>
    </source>
</evidence>
<dbReference type="Pfam" id="PF17678">
    <property type="entry name" value="Glyco_hydro_92N"/>
    <property type="match status" value="1"/>
</dbReference>
<feature type="domain" description="Glycosyl hydrolase family 92" evidence="5">
    <location>
        <begin position="578"/>
        <end position="684"/>
    </location>
</feature>
<dbReference type="InterPro" id="IPR014718">
    <property type="entry name" value="GH-type_carb-bd"/>
</dbReference>
<dbReference type="InterPro" id="IPR050883">
    <property type="entry name" value="PNGase"/>
</dbReference>
<keyword evidence="8" id="KW-1185">Reference proteome</keyword>
<dbReference type="RefSeq" id="WP_169608522.1">
    <property type="nucleotide sequence ID" value="NZ_CP051682.1"/>
</dbReference>
<proteinExistence type="predicted"/>